<evidence type="ECO:0000256" key="8">
    <source>
        <dbReference type="ARBA" id="ARBA00022679"/>
    </source>
</evidence>
<evidence type="ECO:0000256" key="1">
    <source>
        <dbReference type="ARBA" id="ARBA00001957"/>
    </source>
</evidence>
<organism evidence="23 24">
    <name type="scientific">Escherichia coli O1:K1 / APEC</name>
    <dbReference type="NCBI Taxonomy" id="405955"/>
    <lineage>
        <taxon>Bacteria</taxon>
        <taxon>Pseudomonadati</taxon>
        <taxon>Pseudomonadota</taxon>
        <taxon>Gammaproteobacteria</taxon>
        <taxon>Enterobacterales</taxon>
        <taxon>Enterobacteriaceae</taxon>
        <taxon>Escherichia</taxon>
    </lineage>
</organism>
<evidence type="ECO:0000256" key="18">
    <source>
        <dbReference type="ARBA" id="ARBA00066631"/>
    </source>
</evidence>
<dbReference type="InterPro" id="IPR020845">
    <property type="entry name" value="AMP-binding_CS"/>
</dbReference>
<evidence type="ECO:0000256" key="9">
    <source>
        <dbReference type="ARBA" id="ARBA00022741"/>
    </source>
</evidence>
<dbReference type="GO" id="GO:0009366">
    <property type="term" value="C:enterobactin synthetase complex"/>
    <property type="evidence" value="ECO:0007669"/>
    <property type="project" value="TreeGrafter"/>
</dbReference>
<keyword evidence="9" id="KW-0547">Nucleotide-binding</keyword>
<dbReference type="Gene3D" id="3.30.559.30">
    <property type="entry name" value="Nonribosomal peptide synthetase, condensation domain"/>
    <property type="match status" value="1"/>
</dbReference>
<dbReference type="GO" id="GO:0005829">
    <property type="term" value="C:cytosol"/>
    <property type="evidence" value="ECO:0007669"/>
    <property type="project" value="TreeGrafter"/>
</dbReference>
<keyword evidence="4" id="KW-0596">Phosphopantetheine</keyword>
<evidence type="ECO:0000256" key="14">
    <source>
        <dbReference type="ARBA" id="ARBA00052377"/>
    </source>
</evidence>
<dbReference type="Gene3D" id="3.30.559.10">
    <property type="entry name" value="Chloramphenicol acetyltransferase-like domain"/>
    <property type="match status" value="1"/>
</dbReference>
<evidence type="ECO:0000256" key="5">
    <source>
        <dbReference type="ARBA" id="ARBA00022490"/>
    </source>
</evidence>
<dbReference type="InterPro" id="IPR036736">
    <property type="entry name" value="ACP-like_sf"/>
</dbReference>
<comment type="catalytic activity">
    <reaction evidence="13">
        <text>3 2,3-dihydroxybenzoate + 3 L-serine + 6 ATP = enterobactin + 6 AMP + 6 diphosphate + 4 H(+)</text>
        <dbReference type="Rhea" id="RHEA:30571"/>
        <dbReference type="ChEBI" id="CHEBI:15378"/>
        <dbReference type="ChEBI" id="CHEBI:30616"/>
        <dbReference type="ChEBI" id="CHEBI:33019"/>
        <dbReference type="ChEBI" id="CHEBI:33384"/>
        <dbReference type="ChEBI" id="CHEBI:36654"/>
        <dbReference type="ChEBI" id="CHEBI:77805"/>
        <dbReference type="ChEBI" id="CHEBI:456215"/>
        <dbReference type="EC" id="6.3.2.14"/>
    </reaction>
</comment>
<dbReference type="SUPFAM" id="SSF52777">
    <property type="entry name" value="CoA-dependent acyltransferases"/>
    <property type="match status" value="2"/>
</dbReference>
<keyword evidence="11" id="KW-0259">Enterobactin biosynthesis</keyword>
<keyword evidence="6" id="KW-0597">Phosphoprotein</keyword>
<evidence type="ECO:0000313" key="24">
    <source>
        <dbReference type="Proteomes" id="UP000008216"/>
    </source>
</evidence>
<dbReference type="GO" id="GO:0043041">
    <property type="term" value="P:amino acid activation for nonribosomal peptide biosynthetic process"/>
    <property type="evidence" value="ECO:0007669"/>
    <property type="project" value="TreeGrafter"/>
</dbReference>
<dbReference type="Gene3D" id="3.40.50.1820">
    <property type="entry name" value="alpha/beta hydrolase"/>
    <property type="match status" value="1"/>
</dbReference>
<dbReference type="Pfam" id="PF00668">
    <property type="entry name" value="Condensation"/>
    <property type="match status" value="1"/>
</dbReference>
<dbReference type="PROSITE" id="PS50075">
    <property type="entry name" value="CARRIER"/>
    <property type="match status" value="1"/>
</dbReference>
<comment type="subcellular location">
    <subcellularLocation>
        <location evidence="2">Cytoplasm</location>
    </subcellularLocation>
</comment>
<dbReference type="InterPro" id="IPR010071">
    <property type="entry name" value="AA_adenyl_dom"/>
</dbReference>
<dbReference type="CDD" id="cd19533">
    <property type="entry name" value="starter-C_NRPS"/>
    <property type="match status" value="1"/>
</dbReference>
<dbReference type="InterPro" id="IPR045851">
    <property type="entry name" value="AMP-bd_C_sf"/>
</dbReference>
<dbReference type="FunFam" id="3.40.50.980:FF:000002">
    <property type="entry name" value="Enterobactin synthetase component F"/>
    <property type="match status" value="1"/>
</dbReference>
<dbReference type="FunFam" id="3.40.50.12780:FF:000012">
    <property type="entry name" value="Non-ribosomal peptide synthetase"/>
    <property type="match status" value="1"/>
</dbReference>
<protein>
    <recommendedName>
        <fullName evidence="19">Enterobactin synthase component F</fullName>
        <ecNumber evidence="17">6.2.1.72</ecNumber>
        <ecNumber evidence="18">6.3.2.14</ecNumber>
    </recommendedName>
    <alternativeName>
        <fullName evidence="20">Enterochelin synthase F</fullName>
    </alternativeName>
    <alternativeName>
        <fullName evidence="21">Nonribosomal peptide synthetase EntF</fullName>
    </alternativeName>
</protein>
<dbReference type="FunFam" id="3.30.559.10:FF:000020">
    <property type="entry name" value="Enterobactin synthetase component F"/>
    <property type="match status" value="1"/>
</dbReference>
<dbReference type="Proteomes" id="UP000008216">
    <property type="component" value="Chromosome"/>
</dbReference>
<dbReference type="PANTHER" id="PTHR45527:SF1">
    <property type="entry name" value="FATTY ACID SYNTHASE"/>
    <property type="match status" value="1"/>
</dbReference>
<dbReference type="PANTHER" id="PTHR45527">
    <property type="entry name" value="NONRIBOSOMAL PEPTIDE SYNTHETASE"/>
    <property type="match status" value="1"/>
</dbReference>
<dbReference type="Pfam" id="PF00550">
    <property type="entry name" value="PP-binding"/>
    <property type="match status" value="1"/>
</dbReference>
<dbReference type="InterPro" id="IPR009081">
    <property type="entry name" value="PP-bd_ACP"/>
</dbReference>
<dbReference type="Gene3D" id="3.40.50.980">
    <property type="match status" value="2"/>
</dbReference>
<keyword evidence="7" id="KW-0436">Ligase</keyword>
<comment type="pathway">
    <text evidence="3">Siderophore biosynthesis; enterobactin biosynthesis.</text>
</comment>
<dbReference type="FunFam" id="3.30.559.30:FF:000004">
    <property type="entry name" value="Enterobactin synthetase component F"/>
    <property type="match status" value="1"/>
</dbReference>
<dbReference type="InterPro" id="IPR001031">
    <property type="entry name" value="Thioesterase"/>
</dbReference>
<dbReference type="EC" id="6.3.2.14" evidence="18"/>
<dbReference type="Gene3D" id="2.30.38.10">
    <property type="entry name" value="Luciferase, Domain 3"/>
    <property type="match status" value="1"/>
</dbReference>
<dbReference type="InterPro" id="IPR001242">
    <property type="entry name" value="Condensation_dom"/>
</dbReference>
<keyword evidence="10" id="KW-0067">ATP-binding</keyword>
<keyword evidence="5" id="KW-0963">Cytoplasm</keyword>
<evidence type="ECO:0000256" key="11">
    <source>
        <dbReference type="ARBA" id="ARBA00023191"/>
    </source>
</evidence>
<evidence type="ECO:0000256" key="4">
    <source>
        <dbReference type="ARBA" id="ARBA00022450"/>
    </source>
</evidence>
<sequence length="1339" mass="146386">MAATMRLTGRLGRCVSAAVTGVLPAVAGSPLAYSDTGEFHPVAGGTMSQHLPLVAAQPGIWMAEKLSDLPSAWSVAHYVELTGEVDAPLLARAVVAGLAQADTLRMRFTEDNGEVWQWVDDAQTFELPEIIDLRTNIDPHGTARALMQADLQQDLRVDSGKPLVFHQLIQVADNRWYWYQRYHHLLVDGFSFPAITRQIANIYCALLRGEPTPASPFTPFADVVEEYQQYRESEAWQRDAAFWAEQRRQLPPPASLSPAPLPGRSASADILRLKLEFTNGEFRQLATQLSGVQRTDLALALAALWLGRLCNRMDYAAGFIFMRRLGSAALTATGPVLNVLPLGIHIAAQETLPQLATRLAAQLKKMRRHQRYDAEQIVRDSGRAAGEEPLFGPVLNIKVFDYQLDIPGVQAQTHTLATGPVNDLELALFPDEHGDLSIEILANKQRYDEPTLIQHAERLKMLIAQFAADPSLLCGDVDIMLPGEYAQLAQINATQVEIPETTLSALVAEQAAKTPDAPALADARYQFSYREMREQVVALANLLRERGVKPGDSVAVALPRSVFLTLALHAIVEAGAAWLPLDTGYPDDRLKMMLEDARPSLLITTDDQLPRFSDIPNLTSLCYNAPLTPQGSAPLQLSQPHHTAYIIFTSGSTGRPKGVMVGQTAIVNRLLWMQNHYPLTGEDVVAQKTPCSFDVSVWEFFWPFIAGAKLVMAEPEAHRDPLAMQQFFAEYGVTTTHFVPSMLAAFVASLTPQTARQSCATLKQVFCSGEALPADLCREWQQLTGAPLHNLYGPTEAAVDVSWYPAFGEELAEVRGSSVPIGYPVWNTGLRILDAMMHPVPPGVVGDLYLTGIQLAQGYLGRPDLTASRFIADPFAPGERMYRTGDVARWLDNGAVEYLGRSDDQLKIRGQRIELGEIDRVMQALPDVEQAVTHACVINQAAATGGDARQLVGYLVSQSGLPLDTSALQAQLRETLPPHMVPVVLLQLPQLPLSANGKLDRKALPLPELKAQAPGRAPKAGSETIIAAAFSSLLGCDVQDADADFFALGGHSLLAMKLAAQLSRQFARQVTPGQVMVASTVAKLATIIDGEEDSTQRMGFETILPLREGNGPTLFCFHPASGFAWQFSVLSRYLDPQWSIIGIQSPRPHGPMQTSANLDEVCEAHLATLLEQQPHGPYYLLGYSLGGTLAQGIAARLRARGEQVAFLGLLDTWPPETQNWQEKEANGLDPEVLAEINREREAFLAAQQGSTSTELFTTIEGNYADAVRLLTTAHSVPFDGKATLFVAERTLQEGMTPEQAWAPWIAGLDIYRQDCAHVDIISPVAFEKIGPIIRATLNK</sequence>
<dbReference type="Pfam" id="PF00501">
    <property type="entry name" value="AMP-binding"/>
    <property type="match status" value="1"/>
</dbReference>
<dbReference type="SUPFAM" id="SSF56801">
    <property type="entry name" value="Acetyl-CoA synthetase-like"/>
    <property type="match status" value="1"/>
</dbReference>
<dbReference type="GO" id="GO:0031177">
    <property type="term" value="F:phosphopantetheine binding"/>
    <property type="evidence" value="ECO:0007669"/>
    <property type="project" value="InterPro"/>
</dbReference>
<evidence type="ECO:0000256" key="10">
    <source>
        <dbReference type="ARBA" id="ARBA00022840"/>
    </source>
</evidence>
<dbReference type="NCBIfam" id="TIGR01733">
    <property type="entry name" value="AA-adenyl-dom"/>
    <property type="match status" value="1"/>
</dbReference>
<dbReference type="InterPro" id="IPR023213">
    <property type="entry name" value="CAT-like_dom_sf"/>
</dbReference>
<dbReference type="PROSITE" id="PS00012">
    <property type="entry name" value="PHOSPHOPANTETHEINE"/>
    <property type="match status" value="1"/>
</dbReference>
<evidence type="ECO:0000256" key="19">
    <source>
        <dbReference type="ARBA" id="ARBA00069635"/>
    </source>
</evidence>
<dbReference type="Pfam" id="PF00975">
    <property type="entry name" value="Thioesterase"/>
    <property type="match status" value="1"/>
</dbReference>
<dbReference type="InterPro" id="IPR000873">
    <property type="entry name" value="AMP-dep_synth/lig_dom"/>
</dbReference>
<dbReference type="SMART" id="SM00824">
    <property type="entry name" value="PKS_TE"/>
    <property type="match status" value="1"/>
</dbReference>
<dbReference type="EC" id="6.2.1.72" evidence="17"/>
<keyword evidence="24" id="KW-1185">Reference proteome</keyword>
<accession>A0A0H2YXG5</accession>
<gene>
    <name evidence="23" type="primary">entF</name>
    <name evidence="23" type="ORF">APECO1_1463</name>
</gene>
<comment type="catalytic activity">
    <reaction evidence="14">
        <text>holo-[peptidyl-carrier protein] + L-serine + ATP = L-seryl-[peptidyl-carrier protein] + AMP + diphosphate</text>
        <dbReference type="Rhea" id="RHEA:61704"/>
        <dbReference type="Rhea" id="RHEA-COMP:11480"/>
        <dbReference type="Rhea" id="RHEA-COMP:15913"/>
        <dbReference type="ChEBI" id="CHEBI:30616"/>
        <dbReference type="ChEBI" id="CHEBI:33019"/>
        <dbReference type="ChEBI" id="CHEBI:33384"/>
        <dbReference type="ChEBI" id="CHEBI:64479"/>
        <dbReference type="ChEBI" id="CHEBI:144955"/>
        <dbReference type="ChEBI" id="CHEBI:456215"/>
        <dbReference type="EC" id="6.2.1.72"/>
    </reaction>
</comment>
<dbReference type="SUPFAM" id="SSF53474">
    <property type="entry name" value="alpha/beta-Hydrolases"/>
    <property type="match status" value="1"/>
</dbReference>
<comment type="cofactor">
    <cofactor evidence="1">
        <name>pantetheine 4'-phosphate</name>
        <dbReference type="ChEBI" id="CHEBI:47942"/>
    </cofactor>
</comment>
<evidence type="ECO:0000256" key="17">
    <source>
        <dbReference type="ARBA" id="ARBA00066541"/>
    </source>
</evidence>
<keyword evidence="8" id="KW-0808">Transferase</keyword>
<comment type="similarity">
    <text evidence="16">Belongs to the ATP-dependent AMP-binding enzyme family. EntF subfamily.</text>
</comment>
<evidence type="ECO:0000313" key="23">
    <source>
        <dbReference type="EMBL" id="ABJ00007.1"/>
    </source>
</evidence>
<evidence type="ECO:0000256" key="16">
    <source>
        <dbReference type="ARBA" id="ARBA00061499"/>
    </source>
</evidence>
<reference evidence="23 24" key="1">
    <citation type="journal article" date="2007" name="J. Bacteriol.">
        <title>The genome sequence of avian pathogenic Escherichia coli strain O1:K1:H7 shares strong similarities with human extraintestinal pathogenic E. coli genomes.</title>
        <authorList>
            <person name="Johnson T.J."/>
            <person name="Kariyawasam S."/>
            <person name="Wannemuehler Y."/>
            <person name="Mangiamele P."/>
            <person name="Johnson S.J."/>
            <person name="Doetkott C."/>
            <person name="Skyberg J.A."/>
            <person name="Lynne A.M."/>
            <person name="Johnson J.R."/>
            <person name="Nolan L.K."/>
        </authorList>
    </citation>
    <scope>NUCLEOTIDE SEQUENCE [LARGE SCALE GENOMIC DNA]</scope>
    <source>
        <strain evidence="23">APEC O1</strain>
    </source>
</reference>
<dbReference type="FunFam" id="3.30.300.30:FF:000010">
    <property type="entry name" value="Enterobactin synthetase component F"/>
    <property type="match status" value="1"/>
</dbReference>
<dbReference type="PROSITE" id="PS00455">
    <property type="entry name" value="AMP_BINDING"/>
    <property type="match status" value="1"/>
</dbReference>
<evidence type="ECO:0000256" key="12">
    <source>
        <dbReference type="ARBA" id="ARBA00023268"/>
    </source>
</evidence>
<dbReference type="InterPro" id="IPR020802">
    <property type="entry name" value="TesA-like"/>
</dbReference>
<keyword evidence="12" id="KW-0511">Multifunctional enzyme</keyword>
<proteinExistence type="inferred from homology"/>
<evidence type="ECO:0000256" key="7">
    <source>
        <dbReference type="ARBA" id="ARBA00022598"/>
    </source>
</evidence>
<name>A0A0H2YXG5_ECOK1</name>
<dbReference type="GO" id="GO:0016740">
    <property type="term" value="F:transferase activity"/>
    <property type="evidence" value="ECO:0007669"/>
    <property type="project" value="UniProtKB-KW"/>
</dbReference>
<dbReference type="Gene3D" id="3.30.300.30">
    <property type="match status" value="1"/>
</dbReference>
<dbReference type="NCBIfam" id="NF007605">
    <property type="entry name" value="PRK10252.1"/>
    <property type="match status" value="1"/>
</dbReference>
<dbReference type="InterPro" id="IPR029058">
    <property type="entry name" value="AB_hydrolase_fold"/>
</dbReference>
<evidence type="ECO:0000256" key="13">
    <source>
        <dbReference type="ARBA" id="ARBA00050462"/>
    </source>
</evidence>
<dbReference type="SMART" id="SM00823">
    <property type="entry name" value="PKS_PP"/>
    <property type="match status" value="1"/>
</dbReference>
<dbReference type="HOGENOM" id="CLU_000022_2_13_6"/>
<dbReference type="KEGG" id="ecv:APECO1_1463"/>
<feature type="domain" description="Carrier" evidence="22">
    <location>
        <begin position="1017"/>
        <end position="1092"/>
    </location>
</feature>
<comment type="function">
    <text evidence="15">Involved in the biosynthesis of the siderophore enterobactin (enterochelin), which is a macrocyclic trimeric lactone of N-(2,3-dihydroxybenzoyl)-serine. EntF catalyzes the activation of L-serine via ATP-dependent PPi exchange reaction to form seryladenylate. Activated L-serine is loaded onto the peptidyl carrier domain via a thioester linkage to the phosphopanthetheine moiety, forming seryl-S-Ppant-EntF. EntF acts then as the sole catalyst for the formation of the three amide and three ester linkages found in enterobactin, using seryladenylate and 2,3-dihydroxybenzoate-S-Ppant-EntB (DHB-S-Ppant-EntB) as substrates, via the formation of a DHB-Ser-S-Ppant-EntF intermediate.</text>
</comment>
<evidence type="ECO:0000256" key="20">
    <source>
        <dbReference type="ARBA" id="ARBA00078712"/>
    </source>
</evidence>
<dbReference type="GO" id="GO:0005524">
    <property type="term" value="F:ATP binding"/>
    <property type="evidence" value="ECO:0007669"/>
    <property type="project" value="UniProtKB-KW"/>
</dbReference>
<evidence type="ECO:0000256" key="21">
    <source>
        <dbReference type="ARBA" id="ARBA00082721"/>
    </source>
</evidence>
<dbReference type="GO" id="GO:0047527">
    <property type="term" value="F:2,3-dihydroxybenzoate-serine ligase activity"/>
    <property type="evidence" value="ECO:0007669"/>
    <property type="project" value="UniProtKB-EC"/>
</dbReference>
<evidence type="ECO:0000256" key="6">
    <source>
        <dbReference type="ARBA" id="ARBA00022553"/>
    </source>
</evidence>
<dbReference type="SUPFAM" id="SSF47336">
    <property type="entry name" value="ACP-like"/>
    <property type="match status" value="1"/>
</dbReference>
<dbReference type="InterPro" id="IPR020806">
    <property type="entry name" value="PKS_PP-bd"/>
</dbReference>
<evidence type="ECO:0000256" key="3">
    <source>
        <dbReference type="ARBA" id="ARBA00004993"/>
    </source>
</evidence>
<dbReference type="GO" id="GO:0009239">
    <property type="term" value="P:enterobactin biosynthetic process"/>
    <property type="evidence" value="ECO:0007669"/>
    <property type="project" value="UniProtKB-KW"/>
</dbReference>
<dbReference type="CDD" id="cd17646">
    <property type="entry name" value="A_NRPS_AB3403-like"/>
    <property type="match status" value="1"/>
</dbReference>
<evidence type="ECO:0000259" key="22">
    <source>
        <dbReference type="PROSITE" id="PS50075"/>
    </source>
</evidence>
<dbReference type="FunFam" id="2.30.38.10:FF:000002">
    <property type="entry name" value="Enterobactin synthase component F"/>
    <property type="match status" value="1"/>
</dbReference>
<dbReference type="FunFam" id="3.40.50.1820:FF:000142">
    <property type="entry name" value="Enterobactin synthetase component F"/>
    <property type="match status" value="1"/>
</dbReference>
<evidence type="ECO:0000256" key="2">
    <source>
        <dbReference type="ARBA" id="ARBA00004496"/>
    </source>
</evidence>
<dbReference type="InterPro" id="IPR006162">
    <property type="entry name" value="Ppantetheine_attach_site"/>
</dbReference>
<evidence type="ECO:0000256" key="15">
    <source>
        <dbReference type="ARBA" id="ARBA00055214"/>
    </source>
</evidence>
<dbReference type="EMBL" id="CP000468">
    <property type="protein sequence ID" value="ABJ00007.1"/>
    <property type="molecule type" value="Genomic_DNA"/>
</dbReference>